<dbReference type="GeneID" id="54288802"/>
<comment type="similarity">
    <text evidence="1">Belongs to the cytochrome P450 family.</text>
</comment>
<feature type="region of interest" description="Disordered" evidence="3">
    <location>
        <begin position="437"/>
        <end position="458"/>
    </location>
</feature>
<dbReference type="AlphaFoldDB" id="A0A6A5X811"/>
<keyword evidence="4" id="KW-0472">Membrane</keyword>
<dbReference type="PRINTS" id="PR00463">
    <property type="entry name" value="EP450I"/>
</dbReference>
<sequence>MASLKDLSYIFTALVVLYCIFWILRACYRLFFHPLSRYPGSPLAAISKPWYEWYWNFYHKGHLIFEIQRLHDRLGPVVRIAPNELHISDPDVYLEMTKVGSQFTKDPSFYSLILFPGTSVAESDPHKHRIRRQVLSPAFSPSRVQELSSDVKEKVDELLQRFNQFADPTKPINISAALKAFTMDVVSSIVLGNPLGCINEPDFRNRFMEDLEATCDMGWTPTTFPNLTKFSLALPDWLSERLLPIPIMDFKRRCTVLIDEYLNSRQSTTAKSCSDAPPSTPATKNTSIVLDMLTTPNPSRSHTPLNRDELTEEAIILLSAGNDTTANTLISGIYQILRNPDVHERLVDELSSAFSLDGTDITYERARRLPYLTAVIKESLRYSSPFPGRSPRRVPKSGFSLYDHVLPPGTILVTSTHILNRHPGTWGPDANSFRPSRWLSPDPSSSPASSSSSLPSNSSSSYALNTRLDAHMASFYRGTRQCLGKELALCEAYLLLATLFRRFELAIDVPADGVEDEEDVMRWVDLLFTFYTGPGFQLRARGRSV</sequence>
<dbReference type="SUPFAM" id="SSF48264">
    <property type="entry name" value="Cytochrome P450"/>
    <property type="match status" value="1"/>
</dbReference>
<dbReference type="InterPro" id="IPR050121">
    <property type="entry name" value="Cytochrome_P450_monoxygenase"/>
</dbReference>
<dbReference type="PANTHER" id="PTHR24305">
    <property type="entry name" value="CYTOCHROME P450"/>
    <property type="match status" value="1"/>
</dbReference>
<name>A0A6A5X811_9PLEO</name>
<keyword evidence="6" id="KW-1185">Reference proteome</keyword>
<keyword evidence="4" id="KW-0812">Transmembrane</keyword>
<organism evidence="5 6">
    <name type="scientific">Aaosphaeria arxii CBS 175.79</name>
    <dbReference type="NCBI Taxonomy" id="1450172"/>
    <lineage>
        <taxon>Eukaryota</taxon>
        <taxon>Fungi</taxon>
        <taxon>Dikarya</taxon>
        <taxon>Ascomycota</taxon>
        <taxon>Pezizomycotina</taxon>
        <taxon>Dothideomycetes</taxon>
        <taxon>Pleosporomycetidae</taxon>
        <taxon>Pleosporales</taxon>
        <taxon>Pleosporales incertae sedis</taxon>
        <taxon>Aaosphaeria</taxon>
    </lineage>
</organism>
<dbReference type="PANTHER" id="PTHR24305:SF166">
    <property type="entry name" value="CYTOCHROME P450 12A4, MITOCHONDRIAL-RELATED"/>
    <property type="match status" value="1"/>
</dbReference>
<dbReference type="GO" id="GO:0020037">
    <property type="term" value="F:heme binding"/>
    <property type="evidence" value="ECO:0007669"/>
    <property type="project" value="InterPro"/>
</dbReference>
<feature type="compositionally biased region" description="Low complexity" evidence="3">
    <location>
        <begin position="440"/>
        <end position="458"/>
    </location>
</feature>
<keyword evidence="2" id="KW-0479">Metal-binding</keyword>
<dbReference type="GO" id="GO:0016705">
    <property type="term" value="F:oxidoreductase activity, acting on paired donors, with incorporation or reduction of molecular oxygen"/>
    <property type="evidence" value="ECO:0007669"/>
    <property type="project" value="InterPro"/>
</dbReference>
<dbReference type="GO" id="GO:0005506">
    <property type="term" value="F:iron ion binding"/>
    <property type="evidence" value="ECO:0007669"/>
    <property type="project" value="InterPro"/>
</dbReference>
<keyword evidence="4" id="KW-1133">Transmembrane helix</keyword>
<feature type="non-terminal residue" evidence="5">
    <location>
        <position position="1"/>
    </location>
</feature>
<dbReference type="Pfam" id="PF00067">
    <property type="entry name" value="p450"/>
    <property type="match status" value="1"/>
</dbReference>
<keyword evidence="2" id="KW-0349">Heme</keyword>
<dbReference type="InterPro" id="IPR036396">
    <property type="entry name" value="Cyt_P450_sf"/>
</dbReference>
<reference evidence="5" key="1">
    <citation type="journal article" date="2020" name="Stud. Mycol.">
        <title>101 Dothideomycetes genomes: a test case for predicting lifestyles and emergence of pathogens.</title>
        <authorList>
            <person name="Haridas S."/>
            <person name="Albert R."/>
            <person name="Binder M."/>
            <person name="Bloem J."/>
            <person name="Labutti K."/>
            <person name="Salamov A."/>
            <person name="Andreopoulos B."/>
            <person name="Baker S."/>
            <person name="Barry K."/>
            <person name="Bills G."/>
            <person name="Bluhm B."/>
            <person name="Cannon C."/>
            <person name="Castanera R."/>
            <person name="Culley D."/>
            <person name="Daum C."/>
            <person name="Ezra D."/>
            <person name="Gonzalez J."/>
            <person name="Henrissat B."/>
            <person name="Kuo A."/>
            <person name="Liang C."/>
            <person name="Lipzen A."/>
            <person name="Lutzoni F."/>
            <person name="Magnuson J."/>
            <person name="Mondo S."/>
            <person name="Nolan M."/>
            <person name="Ohm R."/>
            <person name="Pangilinan J."/>
            <person name="Park H.-J."/>
            <person name="Ramirez L."/>
            <person name="Alfaro M."/>
            <person name="Sun H."/>
            <person name="Tritt A."/>
            <person name="Yoshinaga Y."/>
            <person name="Zwiers L.-H."/>
            <person name="Turgeon B."/>
            <person name="Goodwin S."/>
            <person name="Spatafora J."/>
            <person name="Crous P."/>
            <person name="Grigoriev I."/>
        </authorList>
    </citation>
    <scope>NUCLEOTIDE SEQUENCE</scope>
    <source>
        <strain evidence="5">CBS 175.79</strain>
    </source>
</reference>
<dbReference type="Proteomes" id="UP000799778">
    <property type="component" value="Unassembled WGS sequence"/>
</dbReference>
<dbReference type="OrthoDB" id="3945418at2759"/>
<dbReference type="InterPro" id="IPR002401">
    <property type="entry name" value="Cyt_P450_E_grp-I"/>
</dbReference>
<evidence type="ECO:0000256" key="2">
    <source>
        <dbReference type="PIRSR" id="PIRSR602401-1"/>
    </source>
</evidence>
<evidence type="ECO:0000313" key="5">
    <source>
        <dbReference type="EMBL" id="KAF2009051.1"/>
    </source>
</evidence>
<evidence type="ECO:0000313" key="6">
    <source>
        <dbReference type="Proteomes" id="UP000799778"/>
    </source>
</evidence>
<accession>A0A6A5X811</accession>
<feature type="transmembrane region" description="Helical" evidence="4">
    <location>
        <begin position="7"/>
        <end position="24"/>
    </location>
</feature>
<gene>
    <name evidence="5" type="ORF">BU24DRAFT_455960</name>
</gene>
<evidence type="ECO:0000256" key="3">
    <source>
        <dbReference type="SAM" id="MobiDB-lite"/>
    </source>
</evidence>
<dbReference type="CDD" id="cd11062">
    <property type="entry name" value="CYP58-like"/>
    <property type="match status" value="1"/>
</dbReference>
<dbReference type="PRINTS" id="PR00385">
    <property type="entry name" value="P450"/>
</dbReference>
<dbReference type="InterPro" id="IPR001128">
    <property type="entry name" value="Cyt_P450"/>
</dbReference>
<dbReference type="GO" id="GO:0004497">
    <property type="term" value="F:monooxygenase activity"/>
    <property type="evidence" value="ECO:0007669"/>
    <property type="project" value="InterPro"/>
</dbReference>
<dbReference type="RefSeq" id="XP_033377390.1">
    <property type="nucleotide sequence ID" value="XM_033531405.1"/>
</dbReference>
<evidence type="ECO:0000256" key="4">
    <source>
        <dbReference type="SAM" id="Phobius"/>
    </source>
</evidence>
<protein>
    <submittedName>
        <fullName evidence="5">Cytochrome P450</fullName>
    </submittedName>
</protein>
<dbReference type="EMBL" id="ML978080">
    <property type="protein sequence ID" value="KAF2009051.1"/>
    <property type="molecule type" value="Genomic_DNA"/>
</dbReference>
<proteinExistence type="inferred from homology"/>
<comment type="cofactor">
    <cofactor evidence="2">
        <name>heme</name>
        <dbReference type="ChEBI" id="CHEBI:30413"/>
    </cofactor>
</comment>
<evidence type="ECO:0000256" key="1">
    <source>
        <dbReference type="ARBA" id="ARBA00010617"/>
    </source>
</evidence>
<keyword evidence="2" id="KW-0408">Iron</keyword>
<feature type="binding site" description="axial binding residue" evidence="2">
    <location>
        <position position="482"/>
    </location>
    <ligand>
        <name>heme</name>
        <dbReference type="ChEBI" id="CHEBI:30413"/>
    </ligand>
    <ligandPart>
        <name>Fe</name>
        <dbReference type="ChEBI" id="CHEBI:18248"/>
    </ligandPart>
</feature>
<dbReference type="Gene3D" id="1.10.630.10">
    <property type="entry name" value="Cytochrome P450"/>
    <property type="match status" value="1"/>
</dbReference>